<feature type="region of interest" description="Disordered" evidence="1">
    <location>
        <begin position="138"/>
        <end position="165"/>
    </location>
</feature>
<feature type="chain" id="PRO_5020767764" description="FAS1 domain-containing protein" evidence="3">
    <location>
        <begin position="21"/>
        <end position="895"/>
    </location>
</feature>
<comment type="caution">
    <text evidence="5">The sequence shown here is derived from an EMBL/GenBank/DDBJ whole genome shotgun (WGS) entry which is preliminary data.</text>
</comment>
<accession>A0A4S4N523</accession>
<reference evidence="5 6" key="1">
    <citation type="submission" date="2019-02" db="EMBL/GenBank/DDBJ databases">
        <title>Genome sequencing of the rare red list fungi Antrodiella citrinella (Flaviporus citrinellus).</title>
        <authorList>
            <person name="Buettner E."/>
            <person name="Kellner H."/>
        </authorList>
    </citation>
    <scope>NUCLEOTIDE SEQUENCE [LARGE SCALE GENOMIC DNA]</scope>
    <source>
        <strain evidence="5 6">DSM 108506</strain>
    </source>
</reference>
<dbReference type="InterPro" id="IPR036378">
    <property type="entry name" value="FAS1_dom_sf"/>
</dbReference>
<dbReference type="OrthoDB" id="14252at2759"/>
<dbReference type="SUPFAM" id="SSF82153">
    <property type="entry name" value="FAS1 domain"/>
    <property type="match status" value="5"/>
</dbReference>
<dbReference type="Proteomes" id="UP000308730">
    <property type="component" value="Unassembled WGS sequence"/>
</dbReference>
<dbReference type="PANTHER" id="PTHR10900">
    <property type="entry name" value="PERIOSTIN-RELATED"/>
    <property type="match status" value="1"/>
</dbReference>
<dbReference type="PANTHER" id="PTHR10900:SF77">
    <property type="entry name" value="FI19380P1"/>
    <property type="match status" value="1"/>
</dbReference>
<dbReference type="AlphaFoldDB" id="A0A4S4N523"/>
<dbReference type="Gene3D" id="2.30.180.10">
    <property type="entry name" value="FAS1 domain"/>
    <property type="match status" value="5"/>
</dbReference>
<feature type="signal peptide" evidence="3">
    <location>
        <begin position="1"/>
        <end position="20"/>
    </location>
</feature>
<keyword evidence="3" id="KW-0732">Signal</keyword>
<evidence type="ECO:0000256" key="3">
    <source>
        <dbReference type="SAM" id="SignalP"/>
    </source>
</evidence>
<protein>
    <recommendedName>
        <fullName evidence="4">FAS1 domain-containing protein</fullName>
    </recommendedName>
</protein>
<feature type="domain" description="FAS1" evidence="4">
    <location>
        <begin position="357"/>
        <end position="486"/>
    </location>
</feature>
<proteinExistence type="predicted"/>
<keyword evidence="2" id="KW-1133">Transmembrane helix</keyword>
<organism evidence="5 6">
    <name type="scientific">Antrodiella citrinella</name>
    <dbReference type="NCBI Taxonomy" id="2447956"/>
    <lineage>
        <taxon>Eukaryota</taxon>
        <taxon>Fungi</taxon>
        <taxon>Dikarya</taxon>
        <taxon>Basidiomycota</taxon>
        <taxon>Agaricomycotina</taxon>
        <taxon>Agaricomycetes</taxon>
        <taxon>Polyporales</taxon>
        <taxon>Steccherinaceae</taxon>
        <taxon>Antrodiella</taxon>
    </lineage>
</organism>
<feature type="domain" description="FAS1" evidence="4">
    <location>
        <begin position="34"/>
        <end position="214"/>
    </location>
</feature>
<evidence type="ECO:0000256" key="1">
    <source>
        <dbReference type="SAM" id="MobiDB-lite"/>
    </source>
</evidence>
<keyword evidence="2" id="KW-0472">Membrane</keyword>
<feature type="domain" description="FAS1" evidence="4">
    <location>
        <begin position="217"/>
        <end position="351"/>
    </location>
</feature>
<keyword evidence="2" id="KW-0812">Transmembrane</keyword>
<feature type="domain" description="FAS1" evidence="4">
    <location>
        <begin position="502"/>
        <end position="647"/>
    </location>
</feature>
<evidence type="ECO:0000259" key="4">
    <source>
        <dbReference type="PROSITE" id="PS50213"/>
    </source>
</evidence>
<evidence type="ECO:0000256" key="2">
    <source>
        <dbReference type="SAM" id="Phobius"/>
    </source>
</evidence>
<dbReference type="Pfam" id="PF02469">
    <property type="entry name" value="Fasciclin"/>
    <property type="match status" value="5"/>
</dbReference>
<dbReference type="PROSITE" id="PS50213">
    <property type="entry name" value="FAS1"/>
    <property type="match status" value="4"/>
</dbReference>
<name>A0A4S4N523_9APHY</name>
<dbReference type="EMBL" id="SGPM01000001">
    <property type="protein sequence ID" value="THH34154.1"/>
    <property type="molecule type" value="Genomic_DNA"/>
</dbReference>
<evidence type="ECO:0000313" key="6">
    <source>
        <dbReference type="Proteomes" id="UP000308730"/>
    </source>
</evidence>
<gene>
    <name evidence="5" type="ORF">EUX98_g173</name>
</gene>
<keyword evidence="6" id="KW-1185">Reference proteome</keyword>
<feature type="compositionally biased region" description="Pro residues" evidence="1">
    <location>
        <begin position="148"/>
        <end position="159"/>
    </location>
</feature>
<feature type="transmembrane region" description="Helical" evidence="2">
    <location>
        <begin position="849"/>
        <end position="870"/>
    </location>
</feature>
<evidence type="ECO:0000313" key="5">
    <source>
        <dbReference type="EMBL" id="THH34154.1"/>
    </source>
</evidence>
<dbReference type="InterPro" id="IPR050904">
    <property type="entry name" value="Adhesion/Biosynth-related"/>
</dbReference>
<dbReference type="InterPro" id="IPR000782">
    <property type="entry name" value="FAS1_domain"/>
</dbReference>
<dbReference type="GO" id="GO:0005615">
    <property type="term" value="C:extracellular space"/>
    <property type="evidence" value="ECO:0007669"/>
    <property type="project" value="TreeGrafter"/>
</dbReference>
<sequence length="895" mass="97873">MHLWHCFPFPLLALLPLSFASQVPLLETNVSVSSTNLVDALSSDPDYTSLLRLLQRAKLIPTLNKLKACTLFAPTNDAIERYRSRNSLWSASLLEDPLSPHDNVQEALRQELFYHLLNYSLSELPKDQTPEVLSTLHYPRQSTTGPPSHEPPPSPPWLPTPGGTLGGAPQRLRIASREEKSFVGVDFTGGGGVEIVKPAVNTSNGVLLGLADVLEVPTNLATIIQRHPQLTYLSKILNPEIAGFLNHTSELTLFLPVDSAWEALPRYERLYLESDLASDDLTRIVNMHAAHRKSVKYSESFESGLNVTTVEGATLEISITPDNKTTVSGAELVEADMYASNGVLHTVSSLLVPEGTLRLTPEKSLLVFNCTQFVTLLHSVNLTSLINDTDAQWTILAPTDDVIALFDDNLPEKGTADLKKMLQYHFLPGKQTQKKLKNGMLLETALEEPGLAGGKQVLSVEVNKPKEKGENSTFRFGGAGILDFVEINNTLIYFISRPLTPPEDVLTTALPSLDLSVFLAAVFATNLADKLKYTPQTSLLIPHNEAFKRLGLLVSSHLLAASSKPDLEKVIQHHVLDSVVYAQELRSGSRRTFSTLEGSDIQLERKDAGNGSLLLTASGGWVDMHSELHTKDTLTKTGVIHEVSDLMIPRSVDLTVGKLVKAAKGSTMTTMVVKAGLDWILNGTAPPDGSRWADMGLGETGWTLLCPTDDAFKNIKLTELYADQERLRDIVTQHLIPLQTPKKDGPVKDVFDNVINNRPLVFDDDATYGTLLSASNSFDDISSYADVVFRSEADGATLVGIKGARGDNGKWDWAHVVAWGRSTTGGGTGGVIQIDHLLMPYYPSWWNAYGAPLGVGAVGICLIGLFFYAVRLVWRRDTTEATYEPVGGFGQQDEE</sequence>
<dbReference type="SMART" id="SM00554">
    <property type="entry name" value="FAS1"/>
    <property type="match status" value="5"/>
</dbReference>